<accession>A0ABX3A8V3</accession>
<dbReference type="Gene3D" id="3.60.21.10">
    <property type="match status" value="1"/>
</dbReference>
<gene>
    <name evidence="2" type="ORF">BGC07_05945</name>
</gene>
<dbReference type="Proteomes" id="UP000094329">
    <property type="component" value="Unassembled WGS sequence"/>
</dbReference>
<dbReference type="EMBL" id="MDTU01000001">
    <property type="protein sequence ID" value="ODN42554.1"/>
    <property type="molecule type" value="Genomic_DNA"/>
</dbReference>
<reference evidence="2 3" key="1">
    <citation type="submission" date="2016-08" db="EMBL/GenBank/DDBJ databases">
        <title>Draft genome sequence of Candidatus Piscirickettsia litoralis, from seawater.</title>
        <authorList>
            <person name="Wan X."/>
            <person name="Lee A.J."/>
            <person name="Hou S."/>
            <person name="Donachie S.P."/>
        </authorList>
    </citation>
    <scope>NUCLEOTIDE SEQUENCE [LARGE SCALE GENOMIC DNA]</scope>
    <source>
        <strain evidence="2 3">Y2</strain>
    </source>
</reference>
<dbReference type="Pfam" id="PF00149">
    <property type="entry name" value="Metallophos"/>
    <property type="match status" value="1"/>
</dbReference>
<proteinExistence type="predicted"/>
<evidence type="ECO:0000259" key="1">
    <source>
        <dbReference type="Pfam" id="PF00149"/>
    </source>
</evidence>
<dbReference type="RefSeq" id="WP_069312351.1">
    <property type="nucleotide sequence ID" value="NZ_MDTU01000001.1"/>
</dbReference>
<evidence type="ECO:0000313" key="2">
    <source>
        <dbReference type="EMBL" id="ODN42554.1"/>
    </source>
</evidence>
<protein>
    <recommendedName>
        <fullName evidence="1">Calcineurin-like phosphoesterase domain-containing protein</fullName>
    </recommendedName>
</protein>
<dbReference type="SUPFAM" id="SSF56300">
    <property type="entry name" value="Metallo-dependent phosphatases"/>
    <property type="match status" value="1"/>
</dbReference>
<dbReference type="InterPro" id="IPR029052">
    <property type="entry name" value="Metallo-depent_PP-like"/>
</dbReference>
<keyword evidence="3" id="KW-1185">Reference proteome</keyword>
<name>A0ABX3A8V3_9GAMM</name>
<sequence>MPKICNDILSDSFESYRKKFNKKYRFKSIREKCHFRNKKPADSLDLSFNLGSVDRLDLVGCQGVSGHSGSIYNSGNIFSVFHNENNQSEVAYMLNEKRRRWRVHPDNFQIRSGYISPRYRDESVMAKTVTLLLGDNFYSDGLGYKKWFTTFNPGQSKHFAFNFSRLPYGRSFAILGNHDWGLWGRGGSHDLKYKLKLAHNQVDVCYSNEKQTIDWNMPYRYYHFTTGFADYYCIDSTSFPDDEKQQEWLKAVFCRKDKDGNKWQILVSHHPLVSLGKRNLRNPKSLGDRYKYTKYFTPTVSKSGVEGPHNKYLYALLESYSFDIILSAHDHFLAGYYLTNGAFQVISGGGGAKLEKIEWDHTRKLYSSLKFPVLIKEPEIYQSQHGYITMYVYSNKIDLHYYWLYNGYKKVSVRKQR</sequence>
<feature type="domain" description="Calcineurin-like phosphoesterase" evidence="1">
    <location>
        <begin position="129"/>
        <end position="331"/>
    </location>
</feature>
<organism evidence="2 3">
    <name type="scientific">Piscirickettsia litoralis</name>
    <dbReference type="NCBI Taxonomy" id="1891921"/>
    <lineage>
        <taxon>Bacteria</taxon>
        <taxon>Pseudomonadati</taxon>
        <taxon>Pseudomonadota</taxon>
        <taxon>Gammaproteobacteria</taxon>
        <taxon>Thiotrichales</taxon>
        <taxon>Piscirickettsiaceae</taxon>
        <taxon>Piscirickettsia</taxon>
    </lineage>
</organism>
<comment type="caution">
    <text evidence="2">The sequence shown here is derived from an EMBL/GenBank/DDBJ whole genome shotgun (WGS) entry which is preliminary data.</text>
</comment>
<dbReference type="InterPro" id="IPR004843">
    <property type="entry name" value="Calcineurin-like_PHP"/>
</dbReference>
<evidence type="ECO:0000313" key="3">
    <source>
        <dbReference type="Proteomes" id="UP000094329"/>
    </source>
</evidence>